<comment type="caution">
    <text evidence="1">The sequence shown here is derived from an EMBL/GenBank/DDBJ whole genome shotgun (WGS) entry which is preliminary data.</text>
</comment>
<protein>
    <submittedName>
        <fullName evidence="1">Uncharacterized protein</fullName>
    </submittedName>
</protein>
<proteinExistence type="predicted"/>
<accession>A0AC60Q444</accession>
<dbReference type="Proteomes" id="UP000805193">
    <property type="component" value="Unassembled WGS sequence"/>
</dbReference>
<keyword evidence="2" id="KW-1185">Reference proteome</keyword>
<gene>
    <name evidence="1" type="ORF">HPB47_025310</name>
</gene>
<sequence length="391" mass="44247">MKKQLCLLFFRVAEVHKLPHSTTESVFNDFKVTFLDMIRAFAAQIQQNITLESAGNELRVLLACDFLDEIFQAAGSKYQRDHFAKQHLPYVKPEEHVLDVGDTFQYVPITGVLRNLMLSESFCNHLDHDLTAGQSSPLLRSFRDGFFSLMFGDIVPVKNEHWEVYLLLRRIVDMTFADEIPRDHLACLQDEIRFCGIPPAAAAAPRTERSKRSDKSAAQERERLGGRSIWRGLGTVPRGSATLAEKERASAQWGGVGRKTGRPSEARAGASRRGKGKRACYTRLGSGRNDRAVLAGLAHDNPRQHSTSEVQDLRKRRDLAVPAWAMTIPEWLRSETLAVIVRNSYSYTQCWRMGKTIRRSEVRLRARNDGRQLWSAGPDSRLSKTGNRVVQ</sequence>
<dbReference type="EMBL" id="JABSTQ010009604">
    <property type="protein sequence ID" value="KAG0427655.1"/>
    <property type="molecule type" value="Genomic_DNA"/>
</dbReference>
<evidence type="ECO:0000313" key="2">
    <source>
        <dbReference type="Proteomes" id="UP000805193"/>
    </source>
</evidence>
<evidence type="ECO:0000313" key="1">
    <source>
        <dbReference type="EMBL" id="KAG0427655.1"/>
    </source>
</evidence>
<name>A0AC60Q444_IXOPE</name>
<reference evidence="1 2" key="1">
    <citation type="journal article" date="2020" name="Cell">
        <title>Large-Scale Comparative Analyses of Tick Genomes Elucidate Their Genetic Diversity and Vector Capacities.</title>
        <authorList>
            <consortium name="Tick Genome and Microbiome Consortium (TIGMIC)"/>
            <person name="Jia N."/>
            <person name="Wang J."/>
            <person name="Shi W."/>
            <person name="Du L."/>
            <person name="Sun Y."/>
            <person name="Zhan W."/>
            <person name="Jiang J.F."/>
            <person name="Wang Q."/>
            <person name="Zhang B."/>
            <person name="Ji P."/>
            <person name="Bell-Sakyi L."/>
            <person name="Cui X.M."/>
            <person name="Yuan T.T."/>
            <person name="Jiang B.G."/>
            <person name="Yang W.F."/>
            <person name="Lam T.T."/>
            <person name="Chang Q.C."/>
            <person name="Ding S.J."/>
            <person name="Wang X.J."/>
            <person name="Zhu J.G."/>
            <person name="Ruan X.D."/>
            <person name="Zhao L."/>
            <person name="Wei J.T."/>
            <person name="Ye R.Z."/>
            <person name="Que T.C."/>
            <person name="Du C.H."/>
            <person name="Zhou Y.H."/>
            <person name="Cheng J.X."/>
            <person name="Dai P.F."/>
            <person name="Guo W.B."/>
            <person name="Han X.H."/>
            <person name="Huang E.J."/>
            <person name="Li L.F."/>
            <person name="Wei W."/>
            <person name="Gao Y.C."/>
            <person name="Liu J.Z."/>
            <person name="Shao H.Z."/>
            <person name="Wang X."/>
            <person name="Wang C.C."/>
            <person name="Yang T.C."/>
            <person name="Huo Q.B."/>
            <person name="Li W."/>
            <person name="Chen H.Y."/>
            <person name="Chen S.E."/>
            <person name="Zhou L.G."/>
            <person name="Ni X.B."/>
            <person name="Tian J.H."/>
            <person name="Sheng Y."/>
            <person name="Liu T."/>
            <person name="Pan Y.S."/>
            <person name="Xia L.Y."/>
            <person name="Li J."/>
            <person name="Zhao F."/>
            <person name="Cao W.C."/>
        </authorList>
    </citation>
    <scope>NUCLEOTIDE SEQUENCE [LARGE SCALE GENOMIC DNA]</scope>
    <source>
        <strain evidence="1">Iper-2018</strain>
    </source>
</reference>
<organism evidence="1 2">
    <name type="scientific">Ixodes persulcatus</name>
    <name type="common">Taiga tick</name>
    <dbReference type="NCBI Taxonomy" id="34615"/>
    <lineage>
        <taxon>Eukaryota</taxon>
        <taxon>Metazoa</taxon>
        <taxon>Ecdysozoa</taxon>
        <taxon>Arthropoda</taxon>
        <taxon>Chelicerata</taxon>
        <taxon>Arachnida</taxon>
        <taxon>Acari</taxon>
        <taxon>Parasitiformes</taxon>
        <taxon>Ixodida</taxon>
        <taxon>Ixodoidea</taxon>
        <taxon>Ixodidae</taxon>
        <taxon>Ixodinae</taxon>
        <taxon>Ixodes</taxon>
    </lineage>
</organism>